<reference evidence="2" key="2">
    <citation type="submission" date="2016-01" db="EMBL/GenBank/DDBJ databases">
        <title>Draft Genome Sequence of Paenibacillus amylolyticus Heshi-A3 that Was Isolated from Fermented Rice Bran with Aging Salted Mackerel, Which Was Named Heshiko as Traditional Fermented Seafood in Japan.</title>
        <authorList>
            <person name="Akuzawa S."/>
            <person name="Nakagawa J."/>
            <person name="Kanekatsu T."/>
            <person name="Kubota E."/>
            <person name="Ohtake R."/>
            <person name="Suzuki T."/>
            <person name="Kanesaki Y."/>
        </authorList>
    </citation>
    <scope>NUCLEOTIDE SEQUENCE [LARGE SCALE GENOMIC DNA]</scope>
    <source>
        <strain evidence="2">Heshi-A3</strain>
    </source>
</reference>
<gene>
    <name evidence="1" type="ORF">PAHA3_0444</name>
</gene>
<comment type="caution">
    <text evidence="1">The sequence shown here is derived from an EMBL/GenBank/DDBJ whole genome shotgun (WGS) entry which is preliminary data.</text>
</comment>
<dbReference type="RefSeq" id="WP_062833266.1">
    <property type="nucleotide sequence ID" value="NZ_BCNV01000001.1"/>
</dbReference>
<organism evidence="1 2">
    <name type="scientific">Paenibacillus amylolyticus</name>
    <dbReference type="NCBI Taxonomy" id="1451"/>
    <lineage>
        <taxon>Bacteria</taxon>
        <taxon>Bacillati</taxon>
        <taxon>Bacillota</taxon>
        <taxon>Bacilli</taxon>
        <taxon>Bacillales</taxon>
        <taxon>Paenibacillaceae</taxon>
        <taxon>Paenibacillus</taxon>
    </lineage>
</organism>
<name>A0A117I0B5_PAEAM</name>
<protein>
    <submittedName>
        <fullName evidence="1">Uncharacterized protein</fullName>
    </submittedName>
</protein>
<reference evidence="1 2" key="1">
    <citation type="journal article" date="2016" name="Genome Announc.">
        <title>Draft Genome Sequence of Paenibacillus amylolyticus Heshi-A3, Isolated from Fermented Rice Bran in a Japanese Fermented Seafood Dish.</title>
        <authorList>
            <person name="Akuzawa S."/>
            <person name="Nagaoka J."/>
            <person name="Kanekatsu M."/>
            <person name="Kubota E."/>
            <person name="Ohtake R."/>
            <person name="Suzuki T."/>
            <person name="Kanesaki Y."/>
        </authorList>
    </citation>
    <scope>NUCLEOTIDE SEQUENCE [LARGE SCALE GENOMIC DNA]</scope>
    <source>
        <strain evidence="1 2">Heshi-A3</strain>
    </source>
</reference>
<evidence type="ECO:0000313" key="1">
    <source>
        <dbReference type="EMBL" id="GAS80374.1"/>
    </source>
</evidence>
<sequence length="344" mass="40130">MKLNLLRNGLSSLEFGVAYYNKYLSVPNQYDEENSGFIKLAVICIQNAVEILFKKILSDTNELLIYKNLSDSELLESISWKLNHDFKISLDEILITSDSNIRTIDYSECIDRAKIIFEIEEKDSLVLKKMGYIRNKVTHFGIEKAIDFHDVLGIVNRTLDFIIEFFYPRFQKEGKEHPMDYLYESVLDVIELGQEVEEDIWGAYFNVEFEYLNNVIRSLGDDSEFKEYLEEHSIEYDLEIGKHIDERLFQINLSTKEDIVEIYSYNLPEINLTVLSNQLNEIVAIIDHAQNATIDQRKLIYVLTKKESSDNLDFIYGAKWKKGNSSIVKTIDKPSIIEIIRLNL</sequence>
<dbReference type="Proteomes" id="UP000069697">
    <property type="component" value="Unassembled WGS sequence"/>
</dbReference>
<proteinExistence type="predicted"/>
<dbReference type="EMBL" id="BCNV01000001">
    <property type="protein sequence ID" value="GAS80374.1"/>
    <property type="molecule type" value="Genomic_DNA"/>
</dbReference>
<evidence type="ECO:0000313" key="2">
    <source>
        <dbReference type="Proteomes" id="UP000069697"/>
    </source>
</evidence>
<accession>A0A117I0B5</accession>
<dbReference type="AlphaFoldDB" id="A0A117I0B5"/>